<name>A0AAN6RL95_9PLEO</name>
<reference evidence="1 2" key="1">
    <citation type="submission" date="2021-02" db="EMBL/GenBank/DDBJ databases">
        <title>Genome assembly of Pseudopithomyces chartarum.</title>
        <authorList>
            <person name="Jauregui R."/>
            <person name="Singh J."/>
            <person name="Voisey C."/>
        </authorList>
    </citation>
    <scope>NUCLEOTIDE SEQUENCE [LARGE SCALE GENOMIC DNA]</scope>
    <source>
        <strain evidence="1 2">AGR01</strain>
    </source>
</reference>
<dbReference type="EMBL" id="WVTA01000002">
    <property type="protein sequence ID" value="KAK3215902.1"/>
    <property type="molecule type" value="Genomic_DNA"/>
</dbReference>
<protein>
    <submittedName>
        <fullName evidence="1">Uncharacterized protein</fullName>
    </submittedName>
</protein>
<comment type="caution">
    <text evidence="1">The sequence shown here is derived from an EMBL/GenBank/DDBJ whole genome shotgun (WGS) entry which is preliminary data.</text>
</comment>
<gene>
    <name evidence="1" type="ORF">GRF29_8g1459968</name>
</gene>
<evidence type="ECO:0000313" key="2">
    <source>
        <dbReference type="Proteomes" id="UP001280581"/>
    </source>
</evidence>
<dbReference type="AlphaFoldDB" id="A0AAN6RL95"/>
<proteinExistence type="predicted"/>
<sequence>MNSFEDFNGLYEAVTYESRYQTPADKFKIDTLPTELRAQVAEKYLIGEVALRRDGTLCQSIHHDIYDMPCCVWKWPDELILCDKRTEEELPDIERPAFIPSLARTNQQMRGEVLVQMLKTTAMVTLKYYYRNTAKIAIWLPDFLRSFPDNEGFNAIKGLNLPHIHWYNHNQVVPAGTPNPDMELMLQLPKLCRLRLTFHWEKVNLRHCEEDVWEPITLEAFLDKFGLHRMLDCHGLEEIYIGGIFDPSANVRGDPLKTLRDFGKWLREGFARKTPKQDVVVLLFPRTGTFSGWTQGQAL</sequence>
<accession>A0AAN6RL95</accession>
<evidence type="ECO:0000313" key="1">
    <source>
        <dbReference type="EMBL" id="KAK3215902.1"/>
    </source>
</evidence>
<organism evidence="1 2">
    <name type="scientific">Pseudopithomyces chartarum</name>
    <dbReference type="NCBI Taxonomy" id="1892770"/>
    <lineage>
        <taxon>Eukaryota</taxon>
        <taxon>Fungi</taxon>
        <taxon>Dikarya</taxon>
        <taxon>Ascomycota</taxon>
        <taxon>Pezizomycotina</taxon>
        <taxon>Dothideomycetes</taxon>
        <taxon>Pleosporomycetidae</taxon>
        <taxon>Pleosporales</taxon>
        <taxon>Massarineae</taxon>
        <taxon>Didymosphaeriaceae</taxon>
        <taxon>Pseudopithomyces</taxon>
    </lineage>
</organism>
<keyword evidence="2" id="KW-1185">Reference proteome</keyword>
<dbReference type="Proteomes" id="UP001280581">
    <property type="component" value="Unassembled WGS sequence"/>
</dbReference>